<keyword evidence="10" id="KW-1185">Reference proteome</keyword>
<dbReference type="InterPro" id="IPR012315">
    <property type="entry name" value="KASH"/>
</dbReference>
<gene>
    <name evidence="9" type="primary">AVEN_42787_1</name>
    <name evidence="9" type="ORF">CEXT_647511</name>
</gene>
<evidence type="ECO:0000313" key="10">
    <source>
        <dbReference type="Proteomes" id="UP001054945"/>
    </source>
</evidence>
<dbReference type="SMART" id="SM01249">
    <property type="entry name" value="KASH"/>
    <property type="match status" value="1"/>
</dbReference>
<comment type="subcellular location">
    <subcellularLocation>
        <location evidence="1">Nucleus membrane</location>
    </subcellularLocation>
</comment>
<keyword evidence="5 7" id="KW-0472">Membrane</keyword>
<reference evidence="9 10" key="1">
    <citation type="submission" date="2021-06" db="EMBL/GenBank/DDBJ databases">
        <title>Caerostris extrusa draft genome.</title>
        <authorList>
            <person name="Kono N."/>
            <person name="Arakawa K."/>
        </authorList>
    </citation>
    <scope>NUCLEOTIDE SEQUENCE [LARGE SCALE GENOMIC DNA]</scope>
</reference>
<dbReference type="PROSITE" id="PS51049">
    <property type="entry name" value="KASH"/>
    <property type="match status" value="1"/>
</dbReference>
<protein>
    <submittedName>
        <fullName evidence="9">KASH domain-containing protein</fullName>
    </submittedName>
</protein>
<keyword evidence="4" id="KW-1133">Transmembrane helix</keyword>
<evidence type="ECO:0000256" key="4">
    <source>
        <dbReference type="ARBA" id="ARBA00022989"/>
    </source>
</evidence>
<keyword evidence="6" id="KW-0539">Nucleus</keyword>
<dbReference type="Pfam" id="PF10541">
    <property type="entry name" value="KASH"/>
    <property type="match status" value="1"/>
</dbReference>
<feature type="topological domain" description="Perinuclear space" evidence="7">
    <location>
        <begin position="101"/>
        <end position="126"/>
    </location>
</feature>
<accession>A0AAV4XGE1</accession>
<feature type="topological domain" description="Cytoplasmic" evidence="7">
    <location>
        <begin position="1"/>
        <end position="79"/>
    </location>
</feature>
<evidence type="ECO:0000256" key="7">
    <source>
        <dbReference type="PROSITE-ProRule" id="PRU00385"/>
    </source>
</evidence>
<feature type="domain" description="KASH" evidence="8">
    <location>
        <begin position="71"/>
        <end position="126"/>
    </location>
</feature>
<dbReference type="AlphaFoldDB" id="A0AAV4XGE1"/>
<dbReference type="Proteomes" id="UP001054945">
    <property type="component" value="Unassembled WGS sequence"/>
</dbReference>
<evidence type="ECO:0000256" key="1">
    <source>
        <dbReference type="ARBA" id="ARBA00004126"/>
    </source>
</evidence>
<evidence type="ECO:0000256" key="6">
    <source>
        <dbReference type="ARBA" id="ARBA00023242"/>
    </source>
</evidence>
<evidence type="ECO:0000313" key="9">
    <source>
        <dbReference type="EMBL" id="GIY94182.1"/>
    </source>
</evidence>
<proteinExistence type="inferred from homology"/>
<name>A0AAV4XGE1_CAEEX</name>
<evidence type="ECO:0000256" key="5">
    <source>
        <dbReference type="ARBA" id="ARBA00023136"/>
    </source>
</evidence>
<evidence type="ECO:0000256" key="2">
    <source>
        <dbReference type="ARBA" id="ARBA00008619"/>
    </source>
</evidence>
<dbReference type="GO" id="GO:0031965">
    <property type="term" value="C:nuclear membrane"/>
    <property type="evidence" value="ECO:0007669"/>
    <property type="project" value="UniProtKB-SubCell"/>
</dbReference>
<comment type="caution">
    <text evidence="9">The sequence shown here is derived from an EMBL/GenBank/DDBJ whole genome shotgun (WGS) entry which is preliminary data.</text>
</comment>
<organism evidence="9 10">
    <name type="scientific">Caerostris extrusa</name>
    <name type="common">Bark spider</name>
    <name type="synonym">Caerostris bankana</name>
    <dbReference type="NCBI Taxonomy" id="172846"/>
    <lineage>
        <taxon>Eukaryota</taxon>
        <taxon>Metazoa</taxon>
        <taxon>Ecdysozoa</taxon>
        <taxon>Arthropoda</taxon>
        <taxon>Chelicerata</taxon>
        <taxon>Arachnida</taxon>
        <taxon>Araneae</taxon>
        <taxon>Araneomorphae</taxon>
        <taxon>Entelegynae</taxon>
        <taxon>Araneoidea</taxon>
        <taxon>Araneidae</taxon>
        <taxon>Caerostris</taxon>
    </lineage>
</organism>
<evidence type="ECO:0000259" key="8">
    <source>
        <dbReference type="PROSITE" id="PS51049"/>
    </source>
</evidence>
<keyword evidence="3 7" id="KW-0812">Transmembrane</keyword>
<dbReference type="EMBL" id="BPLR01000363">
    <property type="protein sequence ID" value="GIY94182.1"/>
    <property type="molecule type" value="Genomic_DNA"/>
</dbReference>
<evidence type="ECO:0000256" key="3">
    <source>
        <dbReference type="ARBA" id="ARBA00022692"/>
    </source>
</evidence>
<sequence>MSTAAEVQVADEHNVVFEIEDDSTRTTLQCLLVGSCNEELQQPLLQWNLPVQRLSAPKLESPGKCTSQRGHSCLWRALRAALPIQCALVVLYCLSCFLEPQCCEHINTHDFSILPKLHFPGGPPPV</sequence>
<comment type="similarity">
    <text evidence="2">Belongs to the nesprin family.</text>
</comment>